<dbReference type="AlphaFoldDB" id="A0A0A8YE60"/>
<accession>A0A0A8YE60</accession>
<sequence>MRPGYTRRMPKATLPPCATQVGPPPPPC</sequence>
<reference evidence="2" key="1">
    <citation type="submission" date="2014-09" db="EMBL/GenBank/DDBJ databases">
        <authorList>
            <person name="Magalhaes I.L.F."/>
            <person name="Oliveira U."/>
            <person name="Santos F.R."/>
            <person name="Vidigal T.H.D.A."/>
            <person name="Brescovit A.D."/>
            <person name="Santos A.J."/>
        </authorList>
    </citation>
    <scope>NUCLEOTIDE SEQUENCE</scope>
    <source>
        <tissue evidence="2">Shoot tissue taken approximately 20 cm above the soil surface</tissue>
    </source>
</reference>
<proteinExistence type="predicted"/>
<reference evidence="2" key="2">
    <citation type="journal article" date="2015" name="Data Brief">
        <title>Shoot transcriptome of the giant reed, Arundo donax.</title>
        <authorList>
            <person name="Barrero R.A."/>
            <person name="Guerrero F.D."/>
            <person name="Moolhuijzen P."/>
            <person name="Goolsby J.A."/>
            <person name="Tidwell J."/>
            <person name="Bellgard S.E."/>
            <person name="Bellgard M.I."/>
        </authorList>
    </citation>
    <scope>NUCLEOTIDE SEQUENCE</scope>
    <source>
        <tissue evidence="2">Shoot tissue taken approximately 20 cm above the soil surface</tissue>
    </source>
</reference>
<dbReference type="EMBL" id="GBRH01273491">
    <property type="protein sequence ID" value="JAD24404.1"/>
    <property type="molecule type" value="Transcribed_RNA"/>
</dbReference>
<evidence type="ECO:0000256" key="1">
    <source>
        <dbReference type="SAM" id="MobiDB-lite"/>
    </source>
</evidence>
<organism evidence="2">
    <name type="scientific">Arundo donax</name>
    <name type="common">Giant reed</name>
    <name type="synonym">Donax arundinaceus</name>
    <dbReference type="NCBI Taxonomy" id="35708"/>
    <lineage>
        <taxon>Eukaryota</taxon>
        <taxon>Viridiplantae</taxon>
        <taxon>Streptophyta</taxon>
        <taxon>Embryophyta</taxon>
        <taxon>Tracheophyta</taxon>
        <taxon>Spermatophyta</taxon>
        <taxon>Magnoliopsida</taxon>
        <taxon>Liliopsida</taxon>
        <taxon>Poales</taxon>
        <taxon>Poaceae</taxon>
        <taxon>PACMAD clade</taxon>
        <taxon>Arundinoideae</taxon>
        <taxon>Arundineae</taxon>
        <taxon>Arundo</taxon>
    </lineage>
</organism>
<feature type="region of interest" description="Disordered" evidence="1">
    <location>
        <begin position="1"/>
        <end position="28"/>
    </location>
</feature>
<name>A0A0A8YE60_ARUDO</name>
<evidence type="ECO:0000313" key="2">
    <source>
        <dbReference type="EMBL" id="JAD24404.1"/>
    </source>
</evidence>
<protein>
    <submittedName>
        <fullName evidence="2">Uncharacterized protein</fullName>
    </submittedName>
</protein>